<keyword evidence="2" id="KW-0012">Acyltransferase</keyword>
<name>A0AA86S8V2_9FABA</name>
<reference evidence="3" key="1">
    <citation type="submission" date="2023-10" db="EMBL/GenBank/DDBJ databases">
        <authorList>
            <person name="Domelevo Entfellner J.-B."/>
        </authorList>
    </citation>
    <scope>NUCLEOTIDE SEQUENCE</scope>
</reference>
<dbReference type="Proteomes" id="UP001189624">
    <property type="component" value="Chromosome 4"/>
</dbReference>
<evidence type="ECO:0000313" key="3">
    <source>
        <dbReference type="EMBL" id="CAJ1947178.1"/>
    </source>
</evidence>
<dbReference type="Gene3D" id="3.30.559.10">
    <property type="entry name" value="Chloramphenicol acetyltransferase-like domain"/>
    <property type="match status" value="2"/>
</dbReference>
<gene>
    <name evidence="3" type="ORF">AYBTSS11_LOCUS12525</name>
</gene>
<evidence type="ECO:0000256" key="1">
    <source>
        <dbReference type="ARBA" id="ARBA00022679"/>
    </source>
</evidence>
<protein>
    <submittedName>
        <fullName evidence="3">Uncharacterized protein</fullName>
    </submittedName>
</protein>
<proteinExistence type="predicted"/>
<dbReference type="InterPro" id="IPR023213">
    <property type="entry name" value="CAT-like_dom_sf"/>
</dbReference>
<sequence>MHANHAVRTSESQRPDLAISHDKASLLAIQVNMFPNAGFCIGINAHHAAFDGKSATMFMKSWVSICSNLQNPTTPTPTPTPIPSLPHHLAPFYDRSLIKEPTGNAEVYVDTWMNHNGSTNRSLKPWDVVTAKLSDELKGLFELTPSQILKLKQHANSKVKVNVHPSTFSVTCAHVLACLVKVKQVKKDNVGFIFYIDCRSRLDPPTPATYVGNCVAKQMVVALTKELIGNDGFICALEGISEALNGMKDEGVLNEAERWVSDVNELMEGTMSITGSPRHGQHFGWGRPKKVDMTLIDETGTITLNESRDISGGIEIGLVLSKREMQDFTTLFVQGLDSL</sequence>
<organism evidence="3 4">
    <name type="scientific">Sphenostylis stenocarpa</name>
    <dbReference type="NCBI Taxonomy" id="92480"/>
    <lineage>
        <taxon>Eukaryota</taxon>
        <taxon>Viridiplantae</taxon>
        <taxon>Streptophyta</taxon>
        <taxon>Embryophyta</taxon>
        <taxon>Tracheophyta</taxon>
        <taxon>Spermatophyta</taxon>
        <taxon>Magnoliopsida</taxon>
        <taxon>eudicotyledons</taxon>
        <taxon>Gunneridae</taxon>
        <taxon>Pentapetalae</taxon>
        <taxon>rosids</taxon>
        <taxon>fabids</taxon>
        <taxon>Fabales</taxon>
        <taxon>Fabaceae</taxon>
        <taxon>Papilionoideae</taxon>
        <taxon>50 kb inversion clade</taxon>
        <taxon>NPAAA clade</taxon>
        <taxon>indigoferoid/millettioid clade</taxon>
        <taxon>Phaseoleae</taxon>
        <taxon>Sphenostylis</taxon>
    </lineage>
</organism>
<dbReference type="EMBL" id="OY731401">
    <property type="protein sequence ID" value="CAJ1947178.1"/>
    <property type="molecule type" value="Genomic_DNA"/>
</dbReference>
<dbReference type="SUPFAM" id="SSF52777">
    <property type="entry name" value="CoA-dependent acyltransferases"/>
    <property type="match status" value="1"/>
</dbReference>
<dbReference type="PANTHER" id="PTHR31625">
    <property type="match status" value="1"/>
</dbReference>
<dbReference type="GO" id="GO:0016747">
    <property type="term" value="F:acyltransferase activity, transferring groups other than amino-acyl groups"/>
    <property type="evidence" value="ECO:0007669"/>
    <property type="project" value="UniProtKB-ARBA"/>
</dbReference>
<evidence type="ECO:0000313" key="4">
    <source>
        <dbReference type="Proteomes" id="UP001189624"/>
    </source>
</evidence>
<dbReference type="Gramene" id="rna-AYBTSS11_LOCUS12525">
    <property type="protein sequence ID" value="CAJ1947178.1"/>
    <property type="gene ID" value="gene-AYBTSS11_LOCUS12525"/>
</dbReference>
<dbReference type="InterPro" id="IPR051504">
    <property type="entry name" value="Plant_metabolite_acyltrans"/>
</dbReference>
<dbReference type="Pfam" id="PF02458">
    <property type="entry name" value="Transferase"/>
    <property type="match status" value="1"/>
</dbReference>
<keyword evidence="4" id="KW-1185">Reference proteome</keyword>
<accession>A0AA86S8V2</accession>
<evidence type="ECO:0000256" key="2">
    <source>
        <dbReference type="ARBA" id="ARBA00023315"/>
    </source>
</evidence>
<keyword evidence="1" id="KW-0808">Transferase</keyword>
<dbReference type="AlphaFoldDB" id="A0AA86S8V2"/>